<sequence>MDTREALGSWIDGPKAAAEKMGADFGFRGERLGLPREGSGSIAGPGRRLGALVVDSWLVALISFGLIARGSSAGSANMWTTPLLFTVIVLMLATTGTTVGKRLFGLRVVRLDGGRATIPQVLLRTVLLFLVVPALVWDRDTRGLHDKAVGTVEVRI</sequence>
<protein>
    <submittedName>
        <fullName evidence="8">RDD family protein</fullName>
    </submittedName>
</protein>
<dbReference type="InterPro" id="IPR010432">
    <property type="entry name" value="RDD"/>
</dbReference>
<evidence type="ECO:0000256" key="5">
    <source>
        <dbReference type="ARBA" id="ARBA00023136"/>
    </source>
</evidence>
<organism evidence="8 9">
    <name type="scientific">Kitasatospora purpeofusca</name>
    <dbReference type="NCBI Taxonomy" id="67352"/>
    <lineage>
        <taxon>Bacteria</taxon>
        <taxon>Bacillati</taxon>
        <taxon>Actinomycetota</taxon>
        <taxon>Actinomycetes</taxon>
        <taxon>Kitasatosporales</taxon>
        <taxon>Streptomycetaceae</taxon>
        <taxon>Kitasatospora</taxon>
    </lineage>
</organism>
<dbReference type="PIRSF" id="PIRSF021697">
    <property type="entry name" value="UCP021697"/>
    <property type="match status" value="1"/>
</dbReference>
<evidence type="ECO:0000256" key="2">
    <source>
        <dbReference type="ARBA" id="ARBA00022475"/>
    </source>
</evidence>
<evidence type="ECO:0000256" key="4">
    <source>
        <dbReference type="ARBA" id="ARBA00022989"/>
    </source>
</evidence>
<comment type="subcellular location">
    <subcellularLocation>
        <location evidence="1">Cell membrane</location>
        <topology evidence="1">Multi-pass membrane protein</topology>
    </subcellularLocation>
</comment>
<gene>
    <name evidence="8" type="ORF">OHA16_28120</name>
</gene>
<dbReference type="EMBL" id="CP108110">
    <property type="protein sequence ID" value="WUQ86487.1"/>
    <property type="molecule type" value="Genomic_DNA"/>
</dbReference>
<dbReference type="InterPro" id="IPR051791">
    <property type="entry name" value="Pra-immunoreactive"/>
</dbReference>
<dbReference type="PANTHER" id="PTHR36115:SF6">
    <property type="entry name" value="PROLINE-RICH ANTIGEN HOMOLOG"/>
    <property type="match status" value="1"/>
</dbReference>
<feature type="domain" description="RDD" evidence="7">
    <location>
        <begin position="43"/>
        <end position="149"/>
    </location>
</feature>
<keyword evidence="9" id="KW-1185">Reference proteome</keyword>
<proteinExistence type="predicted"/>
<keyword evidence="2" id="KW-1003">Cell membrane</keyword>
<dbReference type="Pfam" id="PF06271">
    <property type="entry name" value="RDD"/>
    <property type="match status" value="1"/>
</dbReference>
<evidence type="ECO:0000256" key="6">
    <source>
        <dbReference type="SAM" id="Phobius"/>
    </source>
</evidence>
<reference evidence="8" key="1">
    <citation type="submission" date="2022-10" db="EMBL/GenBank/DDBJ databases">
        <title>The complete genomes of actinobacterial strains from the NBC collection.</title>
        <authorList>
            <person name="Joergensen T.S."/>
            <person name="Alvarez Arevalo M."/>
            <person name="Sterndorff E.B."/>
            <person name="Faurdal D."/>
            <person name="Vuksanovic O."/>
            <person name="Mourched A.-S."/>
            <person name="Charusanti P."/>
            <person name="Shaw S."/>
            <person name="Blin K."/>
            <person name="Weber T."/>
        </authorList>
    </citation>
    <scope>NUCLEOTIDE SEQUENCE</scope>
    <source>
        <strain evidence="8">NBC_00222</strain>
    </source>
</reference>
<keyword evidence="4 6" id="KW-1133">Transmembrane helix</keyword>
<dbReference type="InterPro" id="IPR016795">
    <property type="entry name" value="UCP021697"/>
</dbReference>
<evidence type="ECO:0000313" key="8">
    <source>
        <dbReference type="EMBL" id="WUQ86487.1"/>
    </source>
</evidence>
<feature type="transmembrane region" description="Helical" evidence="6">
    <location>
        <begin position="79"/>
        <end position="100"/>
    </location>
</feature>
<evidence type="ECO:0000259" key="7">
    <source>
        <dbReference type="Pfam" id="PF06271"/>
    </source>
</evidence>
<accession>A0ABZ1U5N8</accession>
<keyword evidence="5 6" id="KW-0472">Membrane</keyword>
<dbReference type="PANTHER" id="PTHR36115">
    <property type="entry name" value="PROLINE-RICH ANTIGEN HOMOLOG-RELATED"/>
    <property type="match status" value="1"/>
</dbReference>
<dbReference type="Proteomes" id="UP001432222">
    <property type="component" value="Chromosome"/>
</dbReference>
<dbReference type="RefSeq" id="WP_328957103.1">
    <property type="nucleotide sequence ID" value="NZ_CP108110.1"/>
</dbReference>
<evidence type="ECO:0000313" key="9">
    <source>
        <dbReference type="Proteomes" id="UP001432222"/>
    </source>
</evidence>
<feature type="transmembrane region" description="Helical" evidence="6">
    <location>
        <begin position="49"/>
        <end position="67"/>
    </location>
</feature>
<name>A0ABZ1U5N8_9ACTN</name>
<evidence type="ECO:0000256" key="3">
    <source>
        <dbReference type="ARBA" id="ARBA00022692"/>
    </source>
</evidence>
<feature type="transmembrane region" description="Helical" evidence="6">
    <location>
        <begin position="121"/>
        <end position="137"/>
    </location>
</feature>
<keyword evidence="3 6" id="KW-0812">Transmembrane</keyword>
<evidence type="ECO:0000256" key="1">
    <source>
        <dbReference type="ARBA" id="ARBA00004651"/>
    </source>
</evidence>